<name>A0ABS4EMF7_9HYPH</name>
<accession>A0ABS4EMF7</accession>
<keyword evidence="2" id="KW-1185">Reference proteome</keyword>
<evidence type="ECO:0000313" key="1">
    <source>
        <dbReference type="EMBL" id="MBP1859138.1"/>
    </source>
</evidence>
<organism evidence="1 2">
    <name type="scientific">Rhizobium herbae</name>
    <dbReference type="NCBI Taxonomy" id="508661"/>
    <lineage>
        <taxon>Bacteria</taxon>
        <taxon>Pseudomonadati</taxon>
        <taxon>Pseudomonadota</taxon>
        <taxon>Alphaproteobacteria</taxon>
        <taxon>Hyphomicrobiales</taxon>
        <taxon>Rhizobiaceae</taxon>
        <taxon>Rhizobium/Agrobacterium group</taxon>
        <taxon>Rhizobium</taxon>
    </lineage>
</organism>
<sequence>MIVRFNMVFTPVQAGRLEMLAAYSVSSFCNGARQMSDRFRHQRVEDDTITVRMDDGSVCRERPARKNPLRWQRVRFRPVTYVGFFRRRQP</sequence>
<gene>
    <name evidence="1" type="ORF">J2Z75_002650</name>
</gene>
<proteinExistence type="predicted"/>
<protein>
    <submittedName>
        <fullName evidence="1">Uncharacterized protein</fullName>
    </submittedName>
</protein>
<dbReference type="RefSeq" id="WP_209852948.1">
    <property type="nucleotide sequence ID" value="NZ_JAGGJV010000004.1"/>
</dbReference>
<dbReference type="Proteomes" id="UP000823786">
    <property type="component" value="Unassembled WGS sequence"/>
</dbReference>
<reference evidence="1 2" key="1">
    <citation type="submission" date="2021-03" db="EMBL/GenBank/DDBJ databases">
        <title>Genomic Encyclopedia of Type Strains, Phase IV (KMG-IV): sequencing the most valuable type-strain genomes for metagenomic binning, comparative biology and taxonomic classification.</title>
        <authorList>
            <person name="Goeker M."/>
        </authorList>
    </citation>
    <scope>NUCLEOTIDE SEQUENCE [LARGE SCALE GENOMIC DNA]</scope>
    <source>
        <strain evidence="1 2">DSM 26427</strain>
    </source>
</reference>
<evidence type="ECO:0000313" key="2">
    <source>
        <dbReference type="Proteomes" id="UP000823786"/>
    </source>
</evidence>
<dbReference type="EMBL" id="JAGGJV010000004">
    <property type="protein sequence ID" value="MBP1859138.1"/>
    <property type="molecule type" value="Genomic_DNA"/>
</dbReference>
<comment type="caution">
    <text evidence="1">The sequence shown here is derived from an EMBL/GenBank/DDBJ whole genome shotgun (WGS) entry which is preliminary data.</text>
</comment>